<organism evidence="1">
    <name type="scientific">Anguilla anguilla</name>
    <name type="common">European freshwater eel</name>
    <name type="synonym">Muraena anguilla</name>
    <dbReference type="NCBI Taxonomy" id="7936"/>
    <lineage>
        <taxon>Eukaryota</taxon>
        <taxon>Metazoa</taxon>
        <taxon>Chordata</taxon>
        <taxon>Craniata</taxon>
        <taxon>Vertebrata</taxon>
        <taxon>Euteleostomi</taxon>
        <taxon>Actinopterygii</taxon>
        <taxon>Neopterygii</taxon>
        <taxon>Teleostei</taxon>
        <taxon>Anguilliformes</taxon>
        <taxon>Anguillidae</taxon>
        <taxon>Anguilla</taxon>
    </lineage>
</organism>
<dbReference type="AlphaFoldDB" id="A0A0E9X7H6"/>
<accession>A0A0E9X7H6</accession>
<dbReference type="EMBL" id="GBXM01010013">
    <property type="protein sequence ID" value="JAH98564.1"/>
    <property type="molecule type" value="Transcribed_RNA"/>
</dbReference>
<reference evidence="1" key="2">
    <citation type="journal article" date="2015" name="Fish Shellfish Immunol.">
        <title>Early steps in the European eel (Anguilla anguilla)-Vibrio vulnificus interaction in the gills: Role of the RtxA13 toxin.</title>
        <authorList>
            <person name="Callol A."/>
            <person name="Pajuelo D."/>
            <person name="Ebbesson L."/>
            <person name="Teles M."/>
            <person name="MacKenzie S."/>
            <person name="Amaro C."/>
        </authorList>
    </citation>
    <scope>NUCLEOTIDE SEQUENCE</scope>
</reference>
<evidence type="ECO:0000313" key="1">
    <source>
        <dbReference type="EMBL" id="JAH98564.1"/>
    </source>
</evidence>
<sequence length="92" mass="10442">MVSRCRCRSLISHTRLHATVHVSSSSSSSSPSFAIPALDFTISVLMAHFHRCLFSCNLKKKQNKKNTLCPFYGMLADVKNNVMFLWLCLYIT</sequence>
<name>A0A0E9X7H6_ANGAN</name>
<protein>
    <submittedName>
        <fullName evidence="1">Uncharacterized protein</fullName>
    </submittedName>
</protein>
<reference evidence="1" key="1">
    <citation type="submission" date="2014-11" db="EMBL/GenBank/DDBJ databases">
        <authorList>
            <person name="Amaro Gonzalez C."/>
        </authorList>
    </citation>
    <scope>NUCLEOTIDE SEQUENCE</scope>
</reference>
<proteinExistence type="predicted"/>